<keyword evidence="3" id="KW-1185">Reference proteome</keyword>
<evidence type="ECO:0000313" key="2">
    <source>
        <dbReference type="EMBL" id="RXH97666.1"/>
    </source>
</evidence>
<reference evidence="2 3" key="1">
    <citation type="submission" date="2018-10" db="EMBL/GenBank/DDBJ databases">
        <title>A high-quality apple genome assembly.</title>
        <authorList>
            <person name="Hu J."/>
        </authorList>
    </citation>
    <scope>NUCLEOTIDE SEQUENCE [LARGE SCALE GENOMIC DNA]</scope>
    <source>
        <strain evidence="3">cv. HFTH1</strain>
        <tissue evidence="2">Young leaf</tissue>
    </source>
</reference>
<feature type="region of interest" description="Disordered" evidence="1">
    <location>
        <begin position="100"/>
        <end position="124"/>
    </location>
</feature>
<proteinExistence type="predicted"/>
<feature type="compositionally biased region" description="Basic and acidic residues" evidence="1">
    <location>
        <begin position="101"/>
        <end position="124"/>
    </location>
</feature>
<dbReference type="AlphaFoldDB" id="A0A498JRK0"/>
<name>A0A498JRK0_MALDO</name>
<accession>A0A498JRK0</accession>
<protein>
    <submittedName>
        <fullName evidence="2">Uncharacterized protein</fullName>
    </submittedName>
</protein>
<evidence type="ECO:0000256" key="1">
    <source>
        <dbReference type="SAM" id="MobiDB-lite"/>
    </source>
</evidence>
<sequence length="138" mass="16571">MEATKGKIHGDDQLKNIEPAMITTIDREELDKAESILDRELEKAKCEIDVGDTIYLAELLTEVRDKCDQGLQTLKTKQGEYKILVDKLEKEFHKKMKKKKEKFEERLKREKEKHREEKEKWEEERNVLKAENEKLRWN</sequence>
<evidence type="ECO:0000313" key="3">
    <source>
        <dbReference type="Proteomes" id="UP000290289"/>
    </source>
</evidence>
<dbReference type="EMBL" id="RDQH01000331">
    <property type="protein sequence ID" value="RXH97666.1"/>
    <property type="molecule type" value="Genomic_DNA"/>
</dbReference>
<gene>
    <name evidence="2" type="ORF">DVH24_009991</name>
</gene>
<dbReference type="Proteomes" id="UP000290289">
    <property type="component" value="Chromosome 5"/>
</dbReference>
<comment type="caution">
    <text evidence="2">The sequence shown here is derived from an EMBL/GenBank/DDBJ whole genome shotgun (WGS) entry which is preliminary data.</text>
</comment>
<organism evidence="2 3">
    <name type="scientific">Malus domestica</name>
    <name type="common">Apple</name>
    <name type="synonym">Pyrus malus</name>
    <dbReference type="NCBI Taxonomy" id="3750"/>
    <lineage>
        <taxon>Eukaryota</taxon>
        <taxon>Viridiplantae</taxon>
        <taxon>Streptophyta</taxon>
        <taxon>Embryophyta</taxon>
        <taxon>Tracheophyta</taxon>
        <taxon>Spermatophyta</taxon>
        <taxon>Magnoliopsida</taxon>
        <taxon>eudicotyledons</taxon>
        <taxon>Gunneridae</taxon>
        <taxon>Pentapetalae</taxon>
        <taxon>rosids</taxon>
        <taxon>fabids</taxon>
        <taxon>Rosales</taxon>
        <taxon>Rosaceae</taxon>
        <taxon>Amygdaloideae</taxon>
        <taxon>Maleae</taxon>
        <taxon>Malus</taxon>
    </lineage>
</organism>